<evidence type="ECO:0000256" key="1">
    <source>
        <dbReference type="ARBA" id="ARBA00038178"/>
    </source>
</evidence>
<dbReference type="PANTHER" id="PTHR31017:SF1">
    <property type="entry name" value="LATE SECRETORY PATHWAY PROTEIN AVL9 HOMOLOG"/>
    <property type="match status" value="1"/>
</dbReference>
<dbReference type="FunCoup" id="C4R800">
    <property type="interactions" value="239"/>
</dbReference>
<dbReference type="OrthoDB" id="26278at2759"/>
<proteinExistence type="inferred from homology"/>
<evidence type="ECO:0000313" key="4">
    <source>
        <dbReference type="EMBL" id="CAY71725.1"/>
    </source>
</evidence>
<dbReference type="OMA" id="IRTQFRV"/>
<evidence type="ECO:0000313" key="5">
    <source>
        <dbReference type="Proteomes" id="UP000000314"/>
    </source>
</evidence>
<keyword evidence="5" id="KW-1185">Reference proteome</keyword>
<dbReference type="Pfam" id="PF09794">
    <property type="entry name" value="Avl9"/>
    <property type="match status" value="1"/>
</dbReference>
<feature type="region of interest" description="Disordered" evidence="2">
    <location>
        <begin position="1"/>
        <end position="20"/>
    </location>
</feature>
<dbReference type="EMBL" id="FN392322">
    <property type="protein sequence ID" value="CAY71725.1"/>
    <property type="molecule type" value="Genomic_DNA"/>
</dbReference>
<dbReference type="GO" id="GO:0005737">
    <property type="term" value="C:cytoplasm"/>
    <property type="evidence" value="ECO:0007669"/>
    <property type="project" value="TreeGrafter"/>
</dbReference>
<gene>
    <name evidence="4" type="ordered locus">PAS_chr4_0964</name>
</gene>
<dbReference type="Proteomes" id="UP000000314">
    <property type="component" value="Chromosome 4"/>
</dbReference>
<dbReference type="PROSITE" id="PS50211">
    <property type="entry name" value="DENN"/>
    <property type="match status" value="1"/>
</dbReference>
<organism evidence="4 5">
    <name type="scientific">Komagataella phaffii (strain GS115 / ATCC 20864)</name>
    <name type="common">Yeast</name>
    <name type="synonym">Pichia pastoris</name>
    <dbReference type="NCBI Taxonomy" id="644223"/>
    <lineage>
        <taxon>Eukaryota</taxon>
        <taxon>Fungi</taxon>
        <taxon>Dikarya</taxon>
        <taxon>Ascomycota</taxon>
        <taxon>Saccharomycotina</taxon>
        <taxon>Pichiomycetes</taxon>
        <taxon>Pichiales</taxon>
        <taxon>Pichiaceae</taxon>
        <taxon>Komagataella</taxon>
    </lineage>
</organism>
<feature type="domain" description="UDENN" evidence="3">
    <location>
        <begin position="31"/>
        <end position="488"/>
    </location>
</feature>
<protein>
    <recommendedName>
        <fullName evidence="3">UDENN domain-containing protein</fullName>
    </recommendedName>
</protein>
<dbReference type="eggNOG" id="KOG3823">
    <property type="taxonomic scope" value="Eukaryota"/>
</dbReference>
<sequence>MDPSQEQREWQEQSIANPQPQSGTIIEDFVFAVGIINFHHIRGPEIEYWLDAEGKSPLDTEKIASINERWPYLSFEALPDGAHMFTECFSEFSLVFDQSSLFGCACVRQVDRADLLNNEDKEYTRSTVQKAVVLITRYPITIQLREQLSIITMTFFEQMDFRDREIVQMFYDNIRTRYKHVKILNDDPYETLTENSSNENGDGALKIIKESDFYVGLDLKHLVLGLKRNLLILLKALLLEKRIMFYSKNLMKLFNSQMSFLSLIPNLLLNLQDCSDPSLNSLSQNRKKLTSLKTSDRTSLLNFIGLPLKLFDKGGFFQPYLTLQQNEVLNKKTTLWYLVGTSNDLFLNQKHKIADIVVHVDHLGESSIEILNEDLKPSLSLTNADKKFIDFIVHQVKLAHLENEGSGSNTINNFNLSRSFNGGNEFIRNNLEDYLIGLLSTLKYEKFLENATPTQLNSLIPIGNTNHNQLHSDVKHYNELFISEYRKSNNYQIFDDSTDDELFNFFEPTHAANLIASPNIWDKMAKPFQKLRR</sequence>
<dbReference type="HOGENOM" id="CLU_009066_3_1_1"/>
<dbReference type="RefSeq" id="XP_002493904.1">
    <property type="nucleotide sequence ID" value="XM_002493859.1"/>
</dbReference>
<dbReference type="STRING" id="644223.C4R800"/>
<name>C4R800_KOMPG</name>
<dbReference type="InterPro" id="IPR051731">
    <property type="entry name" value="DENND11/AVL9_GEFs"/>
</dbReference>
<comment type="similarity">
    <text evidence="1">Belongs to the AVL9 family.</text>
</comment>
<dbReference type="InterPro" id="IPR037516">
    <property type="entry name" value="Tripartite_DENN"/>
</dbReference>
<dbReference type="PANTHER" id="PTHR31017">
    <property type="entry name" value="LATE SECRETORY PATHWAY PROTEIN AVL9-RELATED"/>
    <property type="match status" value="1"/>
</dbReference>
<dbReference type="InterPro" id="IPR043153">
    <property type="entry name" value="DENN_C"/>
</dbReference>
<dbReference type="InParanoid" id="C4R800"/>
<dbReference type="GeneID" id="8201420"/>
<evidence type="ECO:0000259" key="3">
    <source>
        <dbReference type="PROSITE" id="PS50211"/>
    </source>
</evidence>
<evidence type="ECO:0000256" key="2">
    <source>
        <dbReference type="SAM" id="MobiDB-lite"/>
    </source>
</evidence>
<dbReference type="AlphaFoldDB" id="C4R800"/>
<dbReference type="InterPro" id="IPR018307">
    <property type="entry name" value="ABL9/DENND6_dom"/>
</dbReference>
<dbReference type="KEGG" id="ppa:PAS_chr4_0964"/>
<reference evidence="4 5" key="1">
    <citation type="journal article" date="2009" name="Nat. Biotechnol.">
        <title>Genome sequence of the recombinant protein production host Pichia pastoris.</title>
        <authorList>
            <person name="De Schutter K."/>
            <person name="Lin Y.C."/>
            <person name="Tiels P."/>
            <person name="Van Hecke A."/>
            <person name="Glinka S."/>
            <person name="Weber-Lehmann J."/>
            <person name="Rouze P."/>
            <person name="Van de Peer Y."/>
            <person name="Callewaert N."/>
        </authorList>
    </citation>
    <scope>NUCLEOTIDE SEQUENCE [LARGE SCALE GENOMIC DNA]</scope>
    <source>
        <strain evidence="5">GS115 / ATCC 20864</strain>
    </source>
</reference>
<feature type="compositionally biased region" description="Basic and acidic residues" evidence="2">
    <location>
        <begin position="1"/>
        <end position="11"/>
    </location>
</feature>
<dbReference type="Gene3D" id="3.40.50.11500">
    <property type="match status" value="1"/>
</dbReference>
<accession>C4R800</accession>